<name>A0A649VQV5_9CAUD</name>
<dbReference type="KEGG" id="vg:64766723"/>
<protein>
    <submittedName>
        <fullName evidence="1">Uncharacterized protein</fullName>
    </submittedName>
</protein>
<organism evidence="1 2">
    <name type="scientific">Gordonia phage Stormageddon</name>
    <dbReference type="NCBI Taxonomy" id="2656541"/>
    <lineage>
        <taxon>Viruses</taxon>
        <taxon>Duplodnaviria</taxon>
        <taxon>Heunggongvirae</taxon>
        <taxon>Uroviricota</taxon>
        <taxon>Caudoviricetes</taxon>
        <taxon>Stormageddonvirus</taxon>
        <taxon>Stormageddonvirus Stormageddon</taxon>
    </lineage>
</organism>
<dbReference type="Proteomes" id="UP000423065">
    <property type="component" value="Segment"/>
</dbReference>
<sequence>MFMVPVSNPAIKRTIRPLYAQHQATTWAGFLDPNWDRSFDILPGCVMTRLSKEVFAPYTGQANAKPFGLSAFFMAPRLGVEEVTGTGQNLFTVWVGNDDAEFEILAPAFDTTADWTLPTNGSIKLLTGNSQAKLTPAGATVYNAIAELIDVVGTDKIVIRPFRPTPGTGA</sequence>
<keyword evidence="2" id="KW-1185">Reference proteome</keyword>
<dbReference type="Pfam" id="PF23968">
    <property type="entry name" value="Phage_cement_3"/>
    <property type="match status" value="1"/>
</dbReference>
<proteinExistence type="predicted"/>
<evidence type="ECO:0000313" key="2">
    <source>
        <dbReference type="Proteomes" id="UP000423065"/>
    </source>
</evidence>
<evidence type="ECO:0000313" key="1">
    <source>
        <dbReference type="EMBL" id="QGJ94877.1"/>
    </source>
</evidence>
<reference evidence="1 2" key="1">
    <citation type="submission" date="2019-10" db="EMBL/GenBank/DDBJ databases">
        <authorList>
            <person name="Garlena R.A."/>
            <person name="Russell D.A."/>
            <person name="Pope W.H."/>
            <person name="Jacobs-Sera D."/>
            <person name="Hatfull G.F."/>
        </authorList>
    </citation>
    <scope>NUCLEOTIDE SEQUENCE [LARGE SCALE GENOMIC DNA]</scope>
</reference>
<gene>
    <name evidence="1" type="primary">14</name>
    <name evidence="1" type="ORF">SEA_STORMAGEDDON_14</name>
</gene>
<accession>A0A649VQV5</accession>
<dbReference type="InterPro" id="IPR057111">
    <property type="entry name" value="Phage_cement"/>
</dbReference>
<dbReference type="RefSeq" id="YP_010059490.1">
    <property type="nucleotide sequence ID" value="NC_054726.1"/>
</dbReference>
<dbReference type="EMBL" id="MN586040">
    <property type="protein sequence ID" value="QGJ94877.1"/>
    <property type="molecule type" value="Genomic_DNA"/>
</dbReference>
<dbReference type="GeneID" id="64766723"/>